<dbReference type="SUPFAM" id="SSF56752">
    <property type="entry name" value="D-aminoacid aminotransferase-like PLP-dependent enzymes"/>
    <property type="match status" value="1"/>
</dbReference>
<dbReference type="EMBL" id="JAABOA010002313">
    <property type="protein sequence ID" value="KAF9580050.1"/>
    <property type="molecule type" value="Genomic_DNA"/>
</dbReference>
<evidence type="ECO:0000313" key="4">
    <source>
        <dbReference type="EMBL" id="KAF9580050.1"/>
    </source>
</evidence>
<dbReference type="PANTHER" id="PTHR11825:SF44">
    <property type="entry name" value="BRANCHED-CHAIN-AMINO-ACID AMINOTRANSFERASE"/>
    <property type="match status" value="1"/>
</dbReference>
<dbReference type="PANTHER" id="PTHR11825">
    <property type="entry name" value="SUBGROUP IIII AMINOTRANSFERASE"/>
    <property type="match status" value="1"/>
</dbReference>
<reference evidence="4" key="1">
    <citation type="journal article" date="2020" name="Fungal Divers.">
        <title>Resolving the Mortierellaceae phylogeny through synthesis of multi-gene phylogenetics and phylogenomics.</title>
        <authorList>
            <person name="Vandepol N."/>
            <person name="Liber J."/>
            <person name="Desiro A."/>
            <person name="Na H."/>
            <person name="Kennedy M."/>
            <person name="Barry K."/>
            <person name="Grigoriev I.V."/>
            <person name="Miller A.N."/>
            <person name="O'Donnell K."/>
            <person name="Stajich J.E."/>
            <person name="Bonito G."/>
        </authorList>
    </citation>
    <scope>NUCLEOTIDE SEQUENCE</scope>
    <source>
        <strain evidence="4">KOD1015</strain>
    </source>
</reference>
<dbReference type="Proteomes" id="UP000780801">
    <property type="component" value="Unassembled WGS sequence"/>
</dbReference>
<evidence type="ECO:0000256" key="2">
    <source>
        <dbReference type="ARBA" id="ARBA00009320"/>
    </source>
</evidence>
<dbReference type="AlphaFoldDB" id="A0A9P6FQN2"/>
<evidence type="ECO:0000313" key="5">
    <source>
        <dbReference type="Proteomes" id="UP000780801"/>
    </source>
</evidence>
<gene>
    <name evidence="4" type="primary">BAT2</name>
    <name evidence="4" type="ORF">BGW38_003454</name>
</gene>
<accession>A0A9P6FQN2</accession>
<evidence type="ECO:0000256" key="3">
    <source>
        <dbReference type="ARBA" id="ARBA00022898"/>
    </source>
</evidence>
<evidence type="ECO:0000256" key="1">
    <source>
        <dbReference type="ARBA" id="ARBA00001933"/>
    </source>
</evidence>
<feature type="non-terminal residue" evidence="4">
    <location>
        <position position="149"/>
    </location>
</feature>
<dbReference type="OrthoDB" id="2424269at2759"/>
<organism evidence="4 5">
    <name type="scientific">Lunasporangiospora selenospora</name>
    <dbReference type="NCBI Taxonomy" id="979761"/>
    <lineage>
        <taxon>Eukaryota</taxon>
        <taxon>Fungi</taxon>
        <taxon>Fungi incertae sedis</taxon>
        <taxon>Mucoromycota</taxon>
        <taxon>Mortierellomycotina</taxon>
        <taxon>Mortierellomycetes</taxon>
        <taxon>Mortierellales</taxon>
        <taxon>Mortierellaceae</taxon>
        <taxon>Lunasporangiospora</taxon>
    </lineage>
</organism>
<comment type="similarity">
    <text evidence="2">Belongs to the class-IV pyridoxal-phosphate-dependent aminotransferase family.</text>
</comment>
<dbReference type="InterPro" id="IPR005786">
    <property type="entry name" value="B_amino_transII"/>
</dbReference>
<dbReference type="Gene3D" id="3.30.470.10">
    <property type="match status" value="1"/>
</dbReference>
<sequence>MFVQRTMRQALKANTLLSGVSPSLHSARIVAHRCYSAAATPAPLDASKLQINASKNQKPLQDNSQLVFGKTFSDNMLIIEWDKEKGWGTPQIKEYGKLQLDPSAVVFHYAFECFEGMKAYKDKEGRTRLFRPDMNMKRFSRSAGRIALP</sequence>
<dbReference type="GO" id="GO:0009099">
    <property type="term" value="P:L-valine biosynthetic process"/>
    <property type="evidence" value="ECO:0007669"/>
    <property type="project" value="TreeGrafter"/>
</dbReference>
<dbReference type="InterPro" id="IPR043131">
    <property type="entry name" value="BCAT-like_N"/>
</dbReference>
<protein>
    <submittedName>
        <fullName evidence="4">Branched-chain-amino-acid transaminase bat2</fullName>
    </submittedName>
</protein>
<comment type="caution">
    <text evidence="4">The sequence shown here is derived from an EMBL/GenBank/DDBJ whole genome shotgun (WGS) entry which is preliminary data.</text>
</comment>
<dbReference type="GO" id="GO:0009098">
    <property type="term" value="P:L-leucine biosynthetic process"/>
    <property type="evidence" value="ECO:0007669"/>
    <property type="project" value="TreeGrafter"/>
</dbReference>
<dbReference type="GO" id="GO:0004084">
    <property type="term" value="F:branched-chain-amino-acid transaminase activity"/>
    <property type="evidence" value="ECO:0007669"/>
    <property type="project" value="InterPro"/>
</dbReference>
<keyword evidence="5" id="KW-1185">Reference proteome</keyword>
<comment type="cofactor">
    <cofactor evidence="1">
        <name>pyridoxal 5'-phosphate</name>
        <dbReference type="ChEBI" id="CHEBI:597326"/>
    </cofactor>
</comment>
<dbReference type="InterPro" id="IPR036038">
    <property type="entry name" value="Aminotransferase-like"/>
</dbReference>
<keyword evidence="3" id="KW-0663">Pyridoxal phosphate</keyword>
<dbReference type="GO" id="GO:0005739">
    <property type="term" value="C:mitochondrion"/>
    <property type="evidence" value="ECO:0007669"/>
    <property type="project" value="TreeGrafter"/>
</dbReference>
<name>A0A9P6FQN2_9FUNG</name>
<proteinExistence type="inferred from homology"/>